<dbReference type="InterPro" id="IPR001611">
    <property type="entry name" value="Leu-rich_rpt"/>
</dbReference>
<dbReference type="PANTHER" id="PTHR24114:SF2">
    <property type="entry name" value="F-BOX DOMAIN-CONTAINING PROTEIN-RELATED"/>
    <property type="match status" value="1"/>
</dbReference>
<organism evidence="2 3">
    <name type="scientific">Pythium oligandrum</name>
    <name type="common">Mycoparasitic fungus</name>
    <dbReference type="NCBI Taxonomy" id="41045"/>
    <lineage>
        <taxon>Eukaryota</taxon>
        <taxon>Sar</taxon>
        <taxon>Stramenopiles</taxon>
        <taxon>Oomycota</taxon>
        <taxon>Peronosporomycetes</taxon>
        <taxon>Pythiales</taxon>
        <taxon>Pythiaceae</taxon>
        <taxon>Pythium</taxon>
    </lineage>
</organism>
<proteinExistence type="predicted"/>
<dbReference type="Pfam" id="PF13516">
    <property type="entry name" value="LRR_6"/>
    <property type="match status" value="6"/>
</dbReference>
<name>A0A8K1CPM6_PYTOL</name>
<dbReference type="Proteomes" id="UP000794436">
    <property type="component" value="Unassembled WGS sequence"/>
</dbReference>
<dbReference type="PROSITE" id="PS51450">
    <property type="entry name" value="LRR"/>
    <property type="match status" value="1"/>
</dbReference>
<evidence type="ECO:0000256" key="1">
    <source>
        <dbReference type="SAM" id="MobiDB-lite"/>
    </source>
</evidence>
<feature type="compositionally biased region" description="Pro residues" evidence="1">
    <location>
        <begin position="130"/>
        <end position="141"/>
    </location>
</feature>
<keyword evidence="3" id="KW-1185">Reference proteome</keyword>
<feature type="region of interest" description="Disordered" evidence="1">
    <location>
        <begin position="207"/>
        <end position="260"/>
    </location>
</feature>
<feature type="region of interest" description="Disordered" evidence="1">
    <location>
        <begin position="277"/>
        <end position="302"/>
    </location>
</feature>
<evidence type="ECO:0000313" key="3">
    <source>
        <dbReference type="Proteomes" id="UP000794436"/>
    </source>
</evidence>
<gene>
    <name evidence="2" type="ORF">Poli38472_003863</name>
</gene>
<reference evidence="2" key="1">
    <citation type="submission" date="2019-03" db="EMBL/GenBank/DDBJ databases">
        <title>Long read genome sequence of the mycoparasitic Pythium oligandrum ATCC 38472 isolated from sugarbeet rhizosphere.</title>
        <authorList>
            <person name="Gaulin E."/>
        </authorList>
    </citation>
    <scope>NUCLEOTIDE SEQUENCE</scope>
    <source>
        <strain evidence="2">ATCC 38472_TT</strain>
    </source>
</reference>
<feature type="region of interest" description="Disordered" evidence="1">
    <location>
        <begin position="1"/>
        <end position="79"/>
    </location>
</feature>
<feature type="compositionally biased region" description="Polar residues" evidence="1">
    <location>
        <begin position="170"/>
        <end position="183"/>
    </location>
</feature>
<dbReference type="SUPFAM" id="SSF52047">
    <property type="entry name" value="RNI-like"/>
    <property type="match status" value="1"/>
</dbReference>
<dbReference type="EMBL" id="SPLM01000036">
    <property type="protein sequence ID" value="TMW66098.1"/>
    <property type="molecule type" value="Genomic_DNA"/>
</dbReference>
<dbReference type="InterPro" id="IPR052394">
    <property type="entry name" value="LRR-containing"/>
</dbReference>
<feature type="compositionally biased region" description="Low complexity" evidence="1">
    <location>
        <begin position="142"/>
        <end position="156"/>
    </location>
</feature>
<dbReference type="OrthoDB" id="120976at2759"/>
<dbReference type="SMART" id="SM00368">
    <property type="entry name" value="LRR_RI"/>
    <property type="match status" value="6"/>
</dbReference>
<dbReference type="AlphaFoldDB" id="A0A8K1CPM6"/>
<dbReference type="InterPro" id="IPR032675">
    <property type="entry name" value="LRR_dom_sf"/>
</dbReference>
<feature type="compositionally biased region" description="Polar residues" evidence="1">
    <location>
        <begin position="8"/>
        <end position="24"/>
    </location>
</feature>
<feature type="compositionally biased region" description="Polar residues" evidence="1">
    <location>
        <begin position="222"/>
        <end position="231"/>
    </location>
</feature>
<feature type="region of interest" description="Disordered" evidence="1">
    <location>
        <begin position="122"/>
        <end position="190"/>
    </location>
</feature>
<accession>A0A8K1CPM6</accession>
<sequence>MCGRDENTSPVRSRWVSTSSQADGESSGKKHPYVPTASAASIGVNSPRARRHRPRHEPFPREQLWKWSRPTQETSPPKVDHDVIEKVLRECATSTFTAPTTTATLAGPSTTAIPVPERRLQLSRVSSLPSSPPVSSSPPPGSASSSSQPTPQLPTGGSRLKLAKNETHSTFRTSSRNLGTPSSDGKEGDGWKAYRLAHRTNRLIAKTRKALEGGGSRENVIATPNSTSQQDELAMSDGEDESKEGLARDLAGPASDDEQRLEEKALSLALQAFRQEVCDDDRQKDSETRPSSRLDGQRTSQLGGSDEFWEIYKGTATNKRPNSARGRYIAHCEESSLLVLPVLDLKRPSRYNEEAKALRYDNYYFGDRHAEALGDAIQLLPVQIKNLSMKNVGISGTGSSAIVNGLALRHVQHLNFSENRIGSRGITTILKGLQDPHVNLRTLDLGNNKLGDQAVKTLLQCLVNRCTLESLDLRKNNIYHAAKAVGELLRITTPLQKLNLSWNKIRGEPAQYLTKCMMENITLTSLDLSDNTLGNNGNADAELGSCLASNKSLKYLNVSNNHIHGRSILVYVDGLQHNSVLETLVIRGNPIGTLGTEAILRAVSSGTIARCEIDVGECNVEILDPSQQTMLYGGGVYNLSLAERGDAVLLKELLFLSWTNKVEITEATLNGNPYTFNRRDEKTYLNTVPSIGSMCVRVQPNYDRREDMIPLHGFNRIVRLLERSFGECRDGDEAAKLFCIRTLAEEYAFTVDQANSLLALFTSHTAQVEKASSAAALIPQICSAKGSLCLQDEVYDCEAMTIPEEFFEDKDKDGKIDVCGDICMVIGLENLSDVEQAHVEMRVGKWISFNVANPTGRYRLNMSNHVDRRIMMRIMETNRLGKRLRQHYKLMDTSQHGLTQQSFQGGFRNVRLNHIPVVMGPGWQFPRVGILEFDFVQTKRPYTICTALSDAGFDKFLREFKRLDVNAETKLIGLRSISSSYYFNCSQVQRVMEQFGTFERDPETGLLFRAEAFIILFARIVDEWNFVETLALLDLATKQQVMDRLGVLHVFHPLQPSESYPHLQLNAFDHRQLILLLVKLATSNEIELNNVILNNQSIVEPTEWKMWTGDDTLPPQGVLSCSMRAINGLQTEVQLPLASLRKKLLKTLMLKLENRGQEQIS</sequence>
<evidence type="ECO:0000313" key="2">
    <source>
        <dbReference type="EMBL" id="TMW66098.1"/>
    </source>
</evidence>
<protein>
    <submittedName>
        <fullName evidence="2">Uncharacterized protein</fullName>
    </submittedName>
</protein>
<feature type="compositionally biased region" description="Basic and acidic residues" evidence="1">
    <location>
        <begin position="277"/>
        <end position="296"/>
    </location>
</feature>
<dbReference type="PANTHER" id="PTHR24114">
    <property type="entry name" value="LEUCINE RICH REPEAT FAMILY PROTEIN"/>
    <property type="match status" value="1"/>
</dbReference>
<comment type="caution">
    <text evidence="2">The sequence shown here is derived from an EMBL/GenBank/DDBJ whole genome shotgun (WGS) entry which is preliminary data.</text>
</comment>
<dbReference type="Gene3D" id="3.80.10.10">
    <property type="entry name" value="Ribonuclease Inhibitor"/>
    <property type="match status" value="2"/>
</dbReference>